<dbReference type="InterPro" id="IPR005494">
    <property type="entry name" value="GSPS_pre-ATP-grasp-like_dom"/>
</dbReference>
<evidence type="ECO:0000256" key="1">
    <source>
        <dbReference type="ARBA" id="ARBA00022598"/>
    </source>
</evidence>
<dbReference type="GO" id="GO:0046872">
    <property type="term" value="F:metal ion binding"/>
    <property type="evidence" value="ECO:0007669"/>
    <property type="project" value="UniProtKB-KW"/>
</dbReference>
<evidence type="ECO:0000256" key="4">
    <source>
        <dbReference type="ARBA" id="ARBA00022840"/>
    </source>
</evidence>
<evidence type="ECO:0000313" key="8">
    <source>
        <dbReference type="Proteomes" id="UP000030988"/>
    </source>
</evidence>
<evidence type="ECO:0000256" key="5">
    <source>
        <dbReference type="ARBA" id="ARBA00022842"/>
    </source>
</evidence>
<dbReference type="Proteomes" id="UP000030988">
    <property type="component" value="Unassembled WGS sequence"/>
</dbReference>
<keyword evidence="5" id="KW-0460">Magnesium</keyword>
<accession>A0A0B2C2Y6</accession>
<dbReference type="OrthoDB" id="9765517at2"/>
<dbReference type="Pfam" id="PF03738">
    <property type="entry name" value="GSP_synth"/>
    <property type="match status" value="1"/>
</dbReference>
<dbReference type="RefSeq" id="WP_039095894.1">
    <property type="nucleotide sequence ID" value="NZ_JTDN01000001.1"/>
</dbReference>
<sequence>MRRITLPERSGWRDQAQAVGFGFHEMYGEPYWVDDAAYVFTLEQIERDIEGPTEELHQMALSLVEDVVGDEAALERLAIPREHFDLVRESWRQGDPHLYGRFDLAYDGTGPARLLEYNADTPTSIFEAAFFQHNWLIDRIDAGHLPQGTDQFNYLQESLVEAFAAAFPADRLFHFACWMANEEDRGTVTYLMDCAVQAGHQVDLIDIRDIGTDAQGRFTDMAERTIDRCFKLYPWEDMFREPFAAHLRPGLFVEPPWKAILSNKAMLPLLWERFPGHPNLLPAFFDGDPRAAGLARAASKPFFSREGENVTLLENGVAVDAVAGDYADAARIVQDYAPLFEAGGQHAVLGSWVIGDRAAGLGLREDSSRITRNLSRFVPHIIAAD</sequence>
<evidence type="ECO:0000259" key="6">
    <source>
        <dbReference type="Pfam" id="PF03738"/>
    </source>
</evidence>
<keyword evidence="8" id="KW-1185">Reference proteome</keyword>
<dbReference type="STRING" id="1572751.PK98_09065"/>
<dbReference type="EMBL" id="JTDN01000001">
    <property type="protein sequence ID" value="KHL26535.1"/>
    <property type="molecule type" value="Genomic_DNA"/>
</dbReference>
<keyword evidence="3" id="KW-0547">Nucleotide-binding</keyword>
<evidence type="ECO:0000256" key="3">
    <source>
        <dbReference type="ARBA" id="ARBA00022741"/>
    </source>
</evidence>
<keyword evidence="2" id="KW-0479">Metal-binding</keyword>
<dbReference type="GO" id="GO:0005524">
    <property type="term" value="F:ATP binding"/>
    <property type="evidence" value="ECO:0007669"/>
    <property type="project" value="UniProtKB-KW"/>
</dbReference>
<organism evidence="7 8">
    <name type="scientific">Croceibacterium mercuriale</name>
    <dbReference type="NCBI Taxonomy" id="1572751"/>
    <lineage>
        <taxon>Bacteria</taxon>
        <taxon>Pseudomonadati</taxon>
        <taxon>Pseudomonadota</taxon>
        <taxon>Alphaproteobacteria</taxon>
        <taxon>Sphingomonadales</taxon>
        <taxon>Erythrobacteraceae</taxon>
        <taxon>Croceibacterium</taxon>
    </lineage>
</organism>
<keyword evidence="4" id="KW-0067">ATP-binding</keyword>
<evidence type="ECO:0000313" key="7">
    <source>
        <dbReference type="EMBL" id="KHL26535.1"/>
    </source>
</evidence>
<dbReference type="SUPFAM" id="SSF56059">
    <property type="entry name" value="Glutathione synthetase ATP-binding domain-like"/>
    <property type="match status" value="1"/>
</dbReference>
<protein>
    <recommendedName>
        <fullName evidence="6">Glutathionylspermidine synthase pre-ATP-grasp-like domain-containing protein</fullName>
    </recommendedName>
</protein>
<name>A0A0B2C2Y6_9SPHN</name>
<dbReference type="AlphaFoldDB" id="A0A0B2C2Y6"/>
<dbReference type="InterPro" id="IPR016185">
    <property type="entry name" value="PreATP-grasp_dom_sf"/>
</dbReference>
<evidence type="ECO:0000256" key="2">
    <source>
        <dbReference type="ARBA" id="ARBA00022723"/>
    </source>
</evidence>
<dbReference type="SUPFAM" id="SSF52440">
    <property type="entry name" value="PreATP-grasp domain"/>
    <property type="match status" value="1"/>
</dbReference>
<dbReference type="GO" id="GO:0016874">
    <property type="term" value="F:ligase activity"/>
    <property type="evidence" value="ECO:0007669"/>
    <property type="project" value="UniProtKB-KW"/>
</dbReference>
<keyword evidence="1" id="KW-0436">Ligase</keyword>
<proteinExistence type="predicted"/>
<comment type="caution">
    <text evidence="7">The sequence shown here is derived from an EMBL/GenBank/DDBJ whole genome shotgun (WGS) entry which is preliminary data.</text>
</comment>
<feature type="domain" description="Glutathionylspermidine synthase pre-ATP-grasp-like" evidence="6">
    <location>
        <begin position="12"/>
        <end position="382"/>
    </location>
</feature>
<reference evidence="7 8" key="1">
    <citation type="submission" date="2014-11" db="EMBL/GenBank/DDBJ databases">
        <title>Draft genome sequence of Kirrobacter mercurialis.</title>
        <authorList>
            <person name="Coil D.A."/>
            <person name="Eisen J.A."/>
        </authorList>
    </citation>
    <scope>NUCLEOTIDE SEQUENCE [LARGE SCALE GENOMIC DNA]</scope>
    <source>
        <strain evidence="7 8">Coronado</strain>
    </source>
</reference>
<dbReference type="Gene3D" id="3.30.1490.330">
    <property type="match status" value="1"/>
</dbReference>
<gene>
    <name evidence="7" type="ORF">PK98_09065</name>
</gene>